<comment type="caution">
    <text evidence="2">The sequence shown here is derived from an EMBL/GenBank/DDBJ whole genome shotgun (WGS) entry which is preliminary data.</text>
</comment>
<sequence length="427" mass="49554">MKKAIIYSFLVVLAACTTNKKIQKAQKEINKTVAAKPAPIPVAKPVVVAIKSRYLLKDSASVRIYMELDIENLKKDQVAQQLNDYFRFNWLLQPDYGVRERIGSGRIEITDQNILLKEDKILLDFEIPRPKNLAKGLLLTEVFQLEDSKKSNNDLVIDFNGNRLNDRFGVYVGGQSIPVFRNYINKNDSFQLKSVLSHPRDLFLIRYKNDFSAAQSPMATSIRPSIASLTIEETVKVQTNTFIKLSQEGLYQVVEDTNSTSNGFGFLLVDDRYPRLTRPENLVKPLIYMTTSQELRAINDNPNSKQALDKFFLAITSGNQMVSKKIIKNYYHRIEESNRLFTSYKEGWKTDKGMVYTVLGPPNKVQRSRDREVWVYSQNQNFSEIIFTFNRKPNQFMENYYELVRYPEYQAYWFPFVEAWRTGNVVD</sequence>
<keyword evidence="3" id="KW-1185">Reference proteome</keyword>
<accession>A0A916YS53</accession>
<dbReference type="RefSeq" id="WP_188766224.1">
    <property type="nucleotide sequence ID" value="NZ_BMKK01000004.1"/>
</dbReference>
<evidence type="ECO:0000313" key="2">
    <source>
        <dbReference type="EMBL" id="GGD58334.1"/>
    </source>
</evidence>
<dbReference type="EMBL" id="BMKK01000004">
    <property type="protein sequence ID" value="GGD58334.1"/>
    <property type="molecule type" value="Genomic_DNA"/>
</dbReference>
<gene>
    <name evidence="2" type="ORF">GCM10011514_22950</name>
</gene>
<name>A0A916YS53_9BACT</name>
<organism evidence="2 3">
    <name type="scientific">Emticicia aquatilis</name>
    <dbReference type="NCBI Taxonomy" id="1537369"/>
    <lineage>
        <taxon>Bacteria</taxon>
        <taxon>Pseudomonadati</taxon>
        <taxon>Bacteroidota</taxon>
        <taxon>Cytophagia</taxon>
        <taxon>Cytophagales</taxon>
        <taxon>Leadbetterellaceae</taxon>
        <taxon>Emticicia</taxon>
    </lineage>
</organism>
<dbReference type="AlphaFoldDB" id="A0A916YS53"/>
<proteinExistence type="predicted"/>
<dbReference type="NCBIfam" id="TIGR04514">
    <property type="entry name" value="GWxTD_dom"/>
    <property type="match status" value="1"/>
</dbReference>
<reference evidence="2" key="1">
    <citation type="journal article" date="2014" name="Int. J. Syst. Evol. Microbiol.">
        <title>Complete genome sequence of Corynebacterium casei LMG S-19264T (=DSM 44701T), isolated from a smear-ripened cheese.</title>
        <authorList>
            <consortium name="US DOE Joint Genome Institute (JGI-PGF)"/>
            <person name="Walter F."/>
            <person name="Albersmeier A."/>
            <person name="Kalinowski J."/>
            <person name="Ruckert C."/>
        </authorList>
    </citation>
    <scope>NUCLEOTIDE SEQUENCE</scope>
    <source>
        <strain evidence="2">CGMCC 1.15958</strain>
    </source>
</reference>
<dbReference type="PROSITE" id="PS51257">
    <property type="entry name" value="PROKAR_LIPOPROTEIN"/>
    <property type="match status" value="1"/>
</dbReference>
<feature type="domain" description="GWxTD" evidence="1">
    <location>
        <begin position="249"/>
        <end position="422"/>
    </location>
</feature>
<dbReference type="Proteomes" id="UP000609064">
    <property type="component" value="Unassembled WGS sequence"/>
</dbReference>
<evidence type="ECO:0000259" key="1">
    <source>
        <dbReference type="Pfam" id="PF20094"/>
    </source>
</evidence>
<evidence type="ECO:0000313" key="3">
    <source>
        <dbReference type="Proteomes" id="UP000609064"/>
    </source>
</evidence>
<dbReference type="InterPro" id="IPR030959">
    <property type="entry name" value="GWxTD_dom"/>
</dbReference>
<reference evidence="2" key="2">
    <citation type="submission" date="2020-09" db="EMBL/GenBank/DDBJ databases">
        <authorList>
            <person name="Sun Q."/>
            <person name="Zhou Y."/>
        </authorList>
    </citation>
    <scope>NUCLEOTIDE SEQUENCE</scope>
    <source>
        <strain evidence="2">CGMCC 1.15958</strain>
    </source>
</reference>
<dbReference type="Pfam" id="PF20094">
    <property type="entry name" value="GWxTD_dom"/>
    <property type="match status" value="1"/>
</dbReference>
<protein>
    <recommendedName>
        <fullName evidence="1">GWxTD domain-containing protein</fullName>
    </recommendedName>
</protein>